<reference evidence="2 3" key="1">
    <citation type="journal article" date="2015" name="Genome Announc.">
        <title>Draft Genome Sequences of Marine Isolates of Thalassomonas viridans and Thalassomonas actiniarum.</title>
        <authorList>
            <person name="Olonade I."/>
            <person name="van Zyl L.J."/>
            <person name="Trindade M."/>
        </authorList>
    </citation>
    <scope>NUCLEOTIDE SEQUENCE [LARGE SCALE GENOMIC DNA]</scope>
    <source>
        <strain evidence="2 3">A5K-106</strain>
    </source>
</reference>
<protein>
    <submittedName>
        <fullName evidence="2">Uncharacterized protein</fullName>
    </submittedName>
</protein>
<dbReference type="AlphaFoldDB" id="A0AAE9YVA8"/>
<keyword evidence="1" id="KW-0472">Membrane</keyword>
<dbReference type="Proteomes" id="UP000032568">
    <property type="component" value="Chromosome"/>
</dbReference>
<dbReference type="EMBL" id="CP059735">
    <property type="protein sequence ID" value="WDE01488.1"/>
    <property type="molecule type" value="Genomic_DNA"/>
</dbReference>
<organism evidence="2 3">
    <name type="scientific">Thalassomonas actiniarum</name>
    <dbReference type="NCBI Taxonomy" id="485447"/>
    <lineage>
        <taxon>Bacteria</taxon>
        <taxon>Pseudomonadati</taxon>
        <taxon>Pseudomonadota</taxon>
        <taxon>Gammaproteobacteria</taxon>
        <taxon>Alteromonadales</taxon>
        <taxon>Colwelliaceae</taxon>
        <taxon>Thalassomonas</taxon>
    </lineage>
</organism>
<dbReference type="KEGG" id="tact:SG35_013245"/>
<evidence type="ECO:0000313" key="2">
    <source>
        <dbReference type="EMBL" id="WDE01488.1"/>
    </source>
</evidence>
<keyword evidence="1" id="KW-1133">Transmembrane helix</keyword>
<feature type="transmembrane region" description="Helical" evidence="1">
    <location>
        <begin position="76"/>
        <end position="96"/>
    </location>
</feature>
<sequence length="98" mass="10888">MNRVYSFLLILSNTLGYLAFCIGAYFVWQLFIAEPSPSNHELGMGVGISILYGLFPGTFSLLLAIWKRRNLSKNMLVLSTAIVPSYIFLFAVTSSIST</sequence>
<feature type="transmembrane region" description="Helical" evidence="1">
    <location>
        <begin position="43"/>
        <end position="64"/>
    </location>
</feature>
<reference evidence="2 3" key="2">
    <citation type="journal article" date="2022" name="Mar. Drugs">
        <title>Bioassay-Guided Fractionation Leads to the Detection of Cholic Acid Generated by the Rare Thalassomonas sp.</title>
        <authorList>
            <person name="Pheiffer F."/>
            <person name="Schneider Y.K."/>
            <person name="Hansen E.H."/>
            <person name="Andersen J.H."/>
            <person name="Isaksson J."/>
            <person name="Busche T."/>
            <person name="R C."/>
            <person name="Kalinowski J."/>
            <person name="Zyl L.V."/>
            <person name="Trindade M."/>
        </authorList>
    </citation>
    <scope>NUCLEOTIDE SEQUENCE [LARGE SCALE GENOMIC DNA]</scope>
    <source>
        <strain evidence="2 3">A5K-106</strain>
    </source>
</reference>
<evidence type="ECO:0000256" key="1">
    <source>
        <dbReference type="SAM" id="Phobius"/>
    </source>
</evidence>
<accession>A0AAE9YVA8</accession>
<proteinExistence type="predicted"/>
<keyword evidence="1" id="KW-0812">Transmembrane</keyword>
<feature type="transmembrane region" description="Helical" evidence="1">
    <location>
        <begin position="7"/>
        <end position="31"/>
    </location>
</feature>
<evidence type="ECO:0000313" key="3">
    <source>
        <dbReference type="Proteomes" id="UP000032568"/>
    </source>
</evidence>
<name>A0AAE9YVA8_9GAMM</name>
<keyword evidence="3" id="KW-1185">Reference proteome</keyword>
<dbReference type="RefSeq" id="WP_152646817.1">
    <property type="nucleotide sequence ID" value="NZ_CP059735.1"/>
</dbReference>
<gene>
    <name evidence="2" type="ORF">SG35_013245</name>
</gene>